<dbReference type="SMART" id="SM00089">
    <property type="entry name" value="PKD"/>
    <property type="match status" value="2"/>
</dbReference>
<feature type="domain" description="PKD" evidence="1">
    <location>
        <begin position="120"/>
        <end position="172"/>
    </location>
</feature>
<dbReference type="Gene3D" id="2.60.40.10">
    <property type="entry name" value="Immunoglobulins"/>
    <property type="match status" value="2"/>
</dbReference>
<dbReference type="Pfam" id="PF00801">
    <property type="entry name" value="PKD"/>
    <property type="match status" value="2"/>
</dbReference>
<dbReference type="PANTHER" id="PTHR12106">
    <property type="entry name" value="SORTILIN RELATED"/>
    <property type="match status" value="1"/>
</dbReference>
<dbReference type="PANTHER" id="PTHR12106:SF10">
    <property type="entry name" value="VPS10 DOMAIN-CONTAINING RECEPTOR SORCS3"/>
    <property type="match status" value="1"/>
</dbReference>
<dbReference type="InterPro" id="IPR013783">
    <property type="entry name" value="Ig-like_fold"/>
</dbReference>
<dbReference type="InterPro" id="IPR022409">
    <property type="entry name" value="PKD/Chitinase_dom"/>
</dbReference>
<dbReference type="FunFam" id="2.60.40.10:FF:000083">
    <property type="entry name" value="Sortilin-related VPS10 domain containing receptor 2"/>
    <property type="match status" value="1"/>
</dbReference>
<dbReference type="EMBL" id="JASDAP010000020">
    <property type="protein sequence ID" value="KAK1886597.1"/>
    <property type="molecule type" value="Genomic_DNA"/>
</dbReference>
<evidence type="ECO:0000313" key="3">
    <source>
        <dbReference type="Proteomes" id="UP001228049"/>
    </source>
</evidence>
<protein>
    <submittedName>
        <fullName evidence="2">VPS10 domain containing receptor SorCS3</fullName>
    </submittedName>
</protein>
<dbReference type="CDD" id="cd00146">
    <property type="entry name" value="PKD"/>
    <property type="match status" value="1"/>
</dbReference>
<dbReference type="Proteomes" id="UP001228049">
    <property type="component" value="Unassembled WGS sequence"/>
</dbReference>
<proteinExistence type="predicted"/>
<organism evidence="2 3">
    <name type="scientific">Dissostichus eleginoides</name>
    <name type="common">Patagonian toothfish</name>
    <name type="synonym">Dissostichus amissus</name>
    <dbReference type="NCBI Taxonomy" id="100907"/>
    <lineage>
        <taxon>Eukaryota</taxon>
        <taxon>Metazoa</taxon>
        <taxon>Chordata</taxon>
        <taxon>Craniata</taxon>
        <taxon>Vertebrata</taxon>
        <taxon>Euteleostomi</taxon>
        <taxon>Actinopterygii</taxon>
        <taxon>Neopterygii</taxon>
        <taxon>Teleostei</taxon>
        <taxon>Neoteleostei</taxon>
        <taxon>Acanthomorphata</taxon>
        <taxon>Eupercaria</taxon>
        <taxon>Perciformes</taxon>
        <taxon>Notothenioidei</taxon>
        <taxon>Nototheniidae</taxon>
        <taxon>Dissostichus</taxon>
    </lineage>
</organism>
<evidence type="ECO:0000259" key="1">
    <source>
        <dbReference type="PROSITE" id="PS50093"/>
    </source>
</evidence>
<gene>
    <name evidence="2" type="ORF">KUDE01_030312</name>
</gene>
<dbReference type="InterPro" id="IPR035986">
    <property type="entry name" value="PKD_dom_sf"/>
</dbReference>
<accession>A0AAD9F2Q0</accession>
<keyword evidence="2" id="KW-0675">Receptor</keyword>
<dbReference type="PROSITE" id="PS50093">
    <property type="entry name" value="PKD"/>
    <property type="match status" value="2"/>
</dbReference>
<feature type="domain" description="PKD" evidence="1">
    <location>
        <begin position="43"/>
        <end position="97"/>
    </location>
</feature>
<sequence length="254" mass="28280">MYTARKQQCPNRPPKGLLVTSRDGKLTANLGSNVTFLVHLDEGDSIRTNIQLDFGDGTAVSYSNLSWTEEGIKHVYKSAGIFRVTALAENTLGYDTTTLYLHNKEVNITAVVLPSHSRTVTYFWWFGNNTEPVITLDGSISHTFPNDGMHTITVQVAAANTILQDTKTIAVQDFFKSLLLSFSPNLDEFNPDIPEWRQDVGRVIKKALLQVSDFPEEQLLVAVFPGVPTAAELFLLPHKNQSEGKKKSEEVLEQ</sequence>
<dbReference type="InterPro" id="IPR050310">
    <property type="entry name" value="VPS10-sortilin"/>
</dbReference>
<name>A0AAD9F2Q0_DISEL</name>
<evidence type="ECO:0000313" key="2">
    <source>
        <dbReference type="EMBL" id="KAK1886597.1"/>
    </source>
</evidence>
<dbReference type="SUPFAM" id="SSF49299">
    <property type="entry name" value="PKD domain"/>
    <property type="match status" value="2"/>
</dbReference>
<feature type="non-terminal residue" evidence="2">
    <location>
        <position position="1"/>
    </location>
</feature>
<reference evidence="2" key="1">
    <citation type="submission" date="2023-04" db="EMBL/GenBank/DDBJ databases">
        <title>Chromosome-level genome of Chaenocephalus aceratus.</title>
        <authorList>
            <person name="Park H."/>
        </authorList>
    </citation>
    <scope>NUCLEOTIDE SEQUENCE</scope>
    <source>
        <strain evidence="2">DE</strain>
        <tissue evidence="2">Muscle</tissue>
    </source>
</reference>
<dbReference type="GO" id="GO:0016020">
    <property type="term" value="C:membrane"/>
    <property type="evidence" value="ECO:0007669"/>
    <property type="project" value="TreeGrafter"/>
</dbReference>
<keyword evidence="3" id="KW-1185">Reference proteome</keyword>
<comment type="caution">
    <text evidence="2">The sequence shown here is derived from an EMBL/GenBank/DDBJ whole genome shotgun (WGS) entry which is preliminary data.</text>
</comment>
<dbReference type="InterPro" id="IPR000601">
    <property type="entry name" value="PKD_dom"/>
</dbReference>
<dbReference type="AlphaFoldDB" id="A0AAD9F2Q0"/>